<dbReference type="Proteomes" id="UP000188324">
    <property type="component" value="Chromosome"/>
</dbReference>
<dbReference type="InterPro" id="IPR029056">
    <property type="entry name" value="Ribokinase-like"/>
</dbReference>
<dbReference type="KEGG" id="tfl:RPIT_10095"/>
<evidence type="ECO:0000259" key="3">
    <source>
        <dbReference type="Pfam" id="PF00294"/>
    </source>
</evidence>
<gene>
    <name evidence="4" type="ORF">RPIT_10095</name>
</gene>
<keyword evidence="1" id="KW-0808">Transferase</keyword>
<proteinExistence type="predicted"/>
<dbReference type="SUPFAM" id="SSF53613">
    <property type="entry name" value="Ribokinase-like"/>
    <property type="match status" value="1"/>
</dbReference>
<dbReference type="GO" id="GO:0016301">
    <property type="term" value="F:kinase activity"/>
    <property type="evidence" value="ECO:0007669"/>
    <property type="project" value="UniProtKB-KW"/>
</dbReference>
<keyword evidence="2" id="KW-0418">Kinase</keyword>
<dbReference type="PANTHER" id="PTHR10584">
    <property type="entry name" value="SUGAR KINASE"/>
    <property type="match status" value="1"/>
</dbReference>
<organism evidence="4 5">
    <name type="scientific">Tessaracoccus flavus</name>
    <dbReference type="NCBI Taxonomy" id="1610493"/>
    <lineage>
        <taxon>Bacteria</taxon>
        <taxon>Bacillati</taxon>
        <taxon>Actinomycetota</taxon>
        <taxon>Actinomycetes</taxon>
        <taxon>Propionibacteriales</taxon>
        <taxon>Propionibacteriaceae</taxon>
        <taxon>Tessaracoccus</taxon>
    </lineage>
</organism>
<accession>A0A1Q2CG57</accession>
<feature type="domain" description="Carbohydrate kinase PfkB" evidence="3">
    <location>
        <begin position="18"/>
        <end position="279"/>
    </location>
</feature>
<protein>
    <recommendedName>
        <fullName evidence="3">Carbohydrate kinase PfkB domain-containing protein</fullName>
    </recommendedName>
</protein>
<dbReference type="OrthoDB" id="9808601at2"/>
<sequence length="286" mass="30042">MTLDVVVVGNAGVDTNVYLAGADVDWSRESNFTENRDYVGQAGGYAARGYAQLGYRTGFIGSLGDDPAGGMVRAAFARDGIDQRGVFNDPSGTARSVNIMGSDGSRKNFYDGRGHLDLDPPRATEILAGVQLVHMNLANWARHLIPGAHAAGATVACDLQDVADLDDPYRRAFVDGAHYLFASAANSKGEELARALMRRRPDATVVIGLGARGCAVADADGYEEFPAPPSDLPLVDTNGAGDSLAVGFLSARVLDGLPVVAAVARGQAAARWCCAQRASTDHLYRG</sequence>
<dbReference type="AlphaFoldDB" id="A0A1Q2CG57"/>
<dbReference type="InterPro" id="IPR002173">
    <property type="entry name" value="Carboh/pur_kinase_PfkB_CS"/>
</dbReference>
<dbReference type="EMBL" id="CP019605">
    <property type="protein sequence ID" value="AQP45096.1"/>
    <property type="molecule type" value="Genomic_DNA"/>
</dbReference>
<evidence type="ECO:0000313" key="5">
    <source>
        <dbReference type="Proteomes" id="UP000188324"/>
    </source>
</evidence>
<reference evidence="4 5" key="1">
    <citation type="journal article" date="2016" name="Int. J. Syst. Evol. Microbiol.">
        <title>Tessaracoccus flavus sp. nov., isolated from the drainage system of a lindane-producing factory.</title>
        <authorList>
            <person name="Kumari R."/>
            <person name="Singh P."/>
            <person name="Schumann P."/>
            <person name="Lal R."/>
        </authorList>
    </citation>
    <scope>NUCLEOTIDE SEQUENCE [LARGE SCALE GENOMIC DNA]</scope>
    <source>
        <strain evidence="4 5">RP1T</strain>
    </source>
</reference>
<evidence type="ECO:0000313" key="4">
    <source>
        <dbReference type="EMBL" id="AQP45096.1"/>
    </source>
</evidence>
<name>A0A1Q2CG57_9ACTN</name>
<dbReference type="Gene3D" id="3.40.1190.20">
    <property type="match status" value="1"/>
</dbReference>
<dbReference type="InterPro" id="IPR011611">
    <property type="entry name" value="PfkB_dom"/>
</dbReference>
<keyword evidence="5" id="KW-1185">Reference proteome</keyword>
<dbReference type="STRING" id="1610493.RPIT_10095"/>
<evidence type="ECO:0000256" key="1">
    <source>
        <dbReference type="ARBA" id="ARBA00022679"/>
    </source>
</evidence>
<dbReference type="Pfam" id="PF00294">
    <property type="entry name" value="PfkB"/>
    <property type="match status" value="1"/>
</dbReference>
<dbReference type="PANTHER" id="PTHR10584:SF166">
    <property type="entry name" value="RIBOKINASE"/>
    <property type="match status" value="1"/>
</dbReference>
<evidence type="ECO:0000256" key="2">
    <source>
        <dbReference type="ARBA" id="ARBA00022777"/>
    </source>
</evidence>
<dbReference type="RefSeq" id="WP_077342825.1">
    <property type="nucleotide sequence ID" value="NZ_CP019605.1"/>
</dbReference>
<dbReference type="PROSITE" id="PS00584">
    <property type="entry name" value="PFKB_KINASES_2"/>
    <property type="match status" value="1"/>
</dbReference>